<evidence type="ECO:0000256" key="7">
    <source>
        <dbReference type="ARBA" id="ARBA00022989"/>
    </source>
</evidence>
<dbReference type="GO" id="GO:0005886">
    <property type="term" value="C:plasma membrane"/>
    <property type="evidence" value="ECO:0007669"/>
    <property type="project" value="UniProtKB-SubCell"/>
</dbReference>
<dbReference type="PROSITE" id="PS50893">
    <property type="entry name" value="ABC_TRANSPORTER_2"/>
    <property type="match status" value="1"/>
</dbReference>
<evidence type="ECO:0000256" key="1">
    <source>
        <dbReference type="ARBA" id="ARBA00004651"/>
    </source>
</evidence>
<keyword evidence="3" id="KW-1003">Cell membrane</keyword>
<dbReference type="InterPro" id="IPR036640">
    <property type="entry name" value="ABC1_TM_sf"/>
</dbReference>
<name>A0A847UH58_9EURY</name>
<evidence type="ECO:0000313" key="12">
    <source>
        <dbReference type="EMBL" id="NLV11587.1"/>
    </source>
</evidence>
<dbReference type="GO" id="GO:0016887">
    <property type="term" value="F:ATP hydrolysis activity"/>
    <property type="evidence" value="ECO:0007669"/>
    <property type="project" value="InterPro"/>
</dbReference>
<evidence type="ECO:0000256" key="3">
    <source>
        <dbReference type="ARBA" id="ARBA00022475"/>
    </source>
</evidence>
<comment type="caution">
    <text evidence="12">The sequence shown here is derived from an EMBL/GenBank/DDBJ whole genome shotgun (WGS) entry which is preliminary data.</text>
</comment>
<dbReference type="InterPro" id="IPR027417">
    <property type="entry name" value="P-loop_NTPase"/>
</dbReference>
<dbReference type="PROSITE" id="PS50929">
    <property type="entry name" value="ABC_TM1F"/>
    <property type="match status" value="1"/>
</dbReference>
<dbReference type="GO" id="GO:0005524">
    <property type="term" value="F:ATP binding"/>
    <property type="evidence" value="ECO:0007669"/>
    <property type="project" value="UniProtKB-KW"/>
</dbReference>
<keyword evidence="7 9" id="KW-1133">Transmembrane helix</keyword>
<organism evidence="12 13">
    <name type="scientific">Halomicrobium mukohataei</name>
    <dbReference type="NCBI Taxonomy" id="57705"/>
    <lineage>
        <taxon>Archaea</taxon>
        <taxon>Methanobacteriati</taxon>
        <taxon>Methanobacteriota</taxon>
        <taxon>Stenosarchaea group</taxon>
        <taxon>Halobacteria</taxon>
        <taxon>Halobacteriales</taxon>
        <taxon>Haloarculaceae</taxon>
        <taxon>Halomicrobium</taxon>
    </lineage>
</organism>
<feature type="domain" description="ABC transporter" evidence="10">
    <location>
        <begin position="359"/>
        <end position="592"/>
    </location>
</feature>
<reference evidence="12" key="1">
    <citation type="submission" date="2019-12" db="EMBL/GenBank/DDBJ databases">
        <title>Whole-genome sequence of Halomicrobium mukohataei pws1.</title>
        <authorList>
            <person name="Verma D.K."/>
            <person name="Gopal K."/>
            <person name="Prasad E.S."/>
        </authorList>
    </citation>
    <scope>NUCLEOTIDE SEQUENCE</scope>
    <source>
        <strain evidence="12">Pws1</strain>
    </source>
</reference>
<gene>
    <name evidence="12" type="ORF">GOC74_16815</name>
</gene>
<dbReference type="InterPro" id="IPR003593">
    <property type="entry name" value="AAA+_ATPase"/>
</dbReference>
<evidence type="ECO:0000256" key="8">
    <source>
        <dbReference type="ARBA" id="ARBA00023136"/>
    </source>
</evidence>
<dbReference type="InterPro" id="IPR011527">
    <property type="entry name" value="ABC1_TM_dom"/>
</dbReference>
<dbReference type="Pfam" id="PF00005">
    <property type="entry name" value="ABC_tran"/>
    <property type="match status" value="1"/>
</dbReference>
<dbReference type="PANTHER" id="PTHR24221:SF654">
    <property type="entry name" value="ATP-BINDING CASSETTE SUB-FAMILY B MEMBER 6"/>
    <property type="match status" value="1"/>
</dbReference>
<evidence type="ECO:0000256" key="4">
    <source>
        <dbReference type="ARBA" id="ARBA00022692"/>
    </source>
</evidence>
<feature type="transmembrane region" description="Helical" evidence="9">
    <location>
        <begin position="186"/>
        <end position="203"/>
    </location>
</feature>
<keyword evidence="6 12" id="KW-0067">ATP-binding</keyword>
<evidence type="ECO:0000256" key="5">
    <source>
        <dbReference type="ARBA" id="ARBA00022741"/>
    </source>
</evidence>
<dbReference type="Gene3D" id="3.40.50.300">
    <property type="entry name" value="P-loop containing nucleotide triphosphate hydrolases"/>
    <property type="match status" value="1"/>
</dbReference>
<keyword evidence="5" id="KW-0547">Nucleotide-binding</keyword>
<evidence type="ECO:0000313" key="13">
    <source>
        <dbReference type="Proteomes" id="UP000608662"/>
    </source>
</evidence>
<feature type="transmembrane region" description="Helical" evidence="9">
    <location>
        <begin position="84"/>
        <end position="106"/>
    </location>
</feature>
<dbReference type="FunFam" id="3.40.50.300:FF:000221">
    <property type="entry name" value="Multidrug ABC transporter ATP-binding protein"/>
    <property type="match status" value="1"/>
</dbReference>
<feature type="transmembrane region" description="Helical" evidence="9">
    <location>
        <begin position="270"/>
        <end position="288"/>
    </location>
</feature>
<dbReference type="Proteomes" id="UP000608662">
    <property type="component" value="Unassembled WGS sequence"/>
</dbReference>
<keyword evidence="2" id="KW-0813">Transport</keyword>
<dbReference type="SMART" id="SM00382">
    <property type="entry name" value="AAA"/>
    <property type="match status" value="1"/>
</dbReference>
<dbReference type="GO" id="GO:0034040">
    <property type="term" value="F:ATPase-coupled lipid transmembrane transporter activity"/>
    <property type="evidence" value="ECO:0007669"/>
    <property type="project" value="TreeGrafter"/>
</dbReference>
<accession>A0A847UH58</accession>
<dbReference type="PROSITE" id="PS00211">
    <property type="entry name" value="ABC_TRANSPORTER_1"/>
    <property type="match status" value="1"/>
</dbReference>
<sequence length="597" mass="66420">MADEYDLRTKLRALQQAFLYRPVLTTAILVVSVVAALLEGIGISFLLPIVEQIQNSGSAESAGGVVGVFVAAYDTLGIPFTLEYIVVGVSLVMVARFTASFLVGWLRAHLRTGYIRHVQSEAFSNALDAEVSYFDERGSDEILNTIITETKYCGQVIEHVVAVIEQGLVSLIYVSVALYLAPRLTLFAAALLGGAVLLVRYGFEAGASIGSRVADANERVQQNVQAGTQGVRDVKLFTLTEEIYRKFESSVDQYARSEIKLKRNQAAMQNFYQLLIAVTIFALIYAAVRVSSLSLANLSVFLFAMFRLGPRVSTLNDFVYRIDGNLPHLVRTQQFIDELESREEAPDSTADVDEPIDTIAFDDVRFAYESEEVLSEISFDVDRQDFVAFVGPSGAGKSTIVGLLTRMYRPHDGTITADGHPIEEFDLEAWRKRIAVVRQHPYLFDDTLRYNLTVGNRDASDEEIREVCDIAQVTEFLEELPQGLETPLGDDGVRLSGGQRQRIAIARALLKDADFIVFDEATSDLDTNLEQRVHRGIETMDRDRGLFVIAHRLSTVTGADRIYAMENGRIVERGSHEELLDTRGTYSELYSRQAETT</sequence>
<dbReference type="SUPFAM" id="SSF52540">
    <property type="entry name" value="P-loop containing nucleoside triphosphate hydrolases"/>
    <property type="match status" value="1"/>
</dbReference>
<keyword evidence="8 9" id="KW-0472">Membrane</keyword>
<keyword evidence="4 9" id="KW-0812">Transmembrane</keyword>
<dbReference type="EMBL" id="WOYG01000001">
    <property type="protein sequence ID" value="NLV11587.1"/>
    <property type="molecule type" value="Genomic_DNA"/>
</dbReference>
<evidence type="ECO:0000256" key="2">
    <source>
        <dbReference type="ARBA" id="ARBA00022448"/>
    </source>
</evidence>
<proteinExistence type="predicted"/>
<evidence type="ECO:0000256" key="6">
    <source>
        <dbReference type="ARBA" id="ARBA00022840"/>
    </source>
</evidence>
<evidence type="ECO:0000259" key="10">
    <source>
        <dbReference type="PROSITE" id="PS50893"/>
    </source>
</evidence>
<dbReference type="InterPro" id="IPR003439">
    <property type="entry name" value="ABC_transporter-like_ATP-bd"/>
</dbReference>
<dbReference type="PANTHER" id="PTHR24221">
    <property type="entry name" value="ATP-BINDING CASSETTE SUB-FAMILY B"/>
    <property type="match status" value="1"/>
</dbReference>
<comment type="subcellular location">
    <subcellularLocation>
        <location evidence="1">Cell membrane</location>
        <topology evidence="1">Multi-pass membrane protein</topology>
    </subcellularLocation>
</comment>
<dbReference type="OrthoDB" id="121502at2157"/>
<protein>
    <submittedName>
        <fullName evidence="12">ATP-binding cassette domain-containing protein</fullName>
    </submittedName>
</protein>
<dbReference type="AlphaFoldDB" id="A0A847UH58"/>
<dbReference type="GO" id="GO:0140359">
    <property type="term" value="F:ABC-type transporter activity"/>
    <property type="evidence" value="ECO:0007669"/>
    <property type="project" value="InterPro"/>
</dbReference>
<dbReference type="InterPro" id="IPR039421">
    <property type="entry name" value="Type_1_exporter"/>
</dbReference>
<evidence type="ECO:0000256" key="9">
    <source>
        <dbReference type="SAM" id="Phobius"/>
    </source>
</evidence>
<dbReference type="SUPFAM" id="SSF90123">
    <property type="entry name" value="ABC transporter transmembrane region"/>
    <property type="match status" value="1"/>
</dbReference>
<dbReference type="RefSeq" id="WP_170095242.1">
    <property type="nucleotide sequence ID" value="NZ_WOYG01000001.1"/>
</dbReference>
<evidence type="ECO:0000259" key="11">
    <source>
        <dbReference type="PROSITE" id="PS50929"/>
    </source>
</evidence>
<dbReference type="InterPro" id="IPR017871">
    <property type="entry name" value="ABC_transporter-like_CS"/>
</dbReference>
<dbReference type="Pfam" id="PF00664">
    <property type="entry name" value="ABC_membrane"/>
    <property type="match status" value="1"/>
</dbReference>
<feature type="domain" description="ABC transmembrane type-1" evidence="11">
    <location>
        <begin position="27"/>
        <end position="324"/>
    </location>
</feature>
<feature type="transmembrane region" description="Helical" evidence="9">
    <location>
        <begin position="160"/>
        <end position="180"/>
    </location>
</feature>
<dbReference type="Gene3D" id="1.20.1560.10">
    <property type="entry name" value="ABC transporter type 1, transmembrane domain"/>
    <property type="match status" value="1"/>
</dbReference>